<dbReference type="EMBL" id="JYDL01000348">
    <property type="protein sequence ID" value="KRX12534.1"/>
    <property type="molecule type" value="Genomic_DNA"/>
</dbReference>
<reference evidence="2 3" key="1">
    <citation type="submission" date="2015-01" db="EMBL/GenBank/DDBJ databases">
        <title>Evolution of Trichinella species and genotypes.</title>
        <authorList>
            <person name="Korhonen P.K."/>
            <person name="Edoardo P."/>
            <person name="Giuseppe L.R."/>
            <person name="Gasser R.B."/>
        </authorList>
    </citation>
    <scope>NUCLEOTIDE SEQUENCE [LARGE SCALE GENOMIC DNA]</scope>
    <source>
        <strain evidence="2">ISS37</strain>
    </source>
</reference>
<name>A0A0V0RDE8_9BILA</name>
<feature type="signal peptide" evidence="1">
    <location>
        <begin position="1"/>
        <end position="22"/>
    </location>
</feature>
<organism evidence="2 3">
    <name type="scientific">Trichinella nelsoni</name>
    <dbReference type="NCBI Taxonomy" id="6336"/>
    <lineage>
        <taxon>Eukaryota</taxon>
        <taxon>Metazoa</taxon>
        <taxon>Ecdysozoa</taxon>
        <taxon>Nematoda</taxon>
        <taxon>Enoplea</taxon>
        <taxon>Dorylaimia</taxon>
        <taxon>Trichinellida</taxon>
        <taxon>Trichinellidae</taxon>
        <taxon>Trichinella</taxon>
    </lineage>
</organism>
<sequence>MHPVAPRVLHFLKLLAAWFVCGSDDSGGSPRQAEDADLVDQDSAGSSLYGALFADIQNTVHVFGHTAIVPARRV</sequence>
<keyword evidence="3" id="KW-1185">Reference proteome</keyword>
<dbReference type="OrthoDB" id="10300319at2759"/>
<accession>A0A0V0RDE8</accession>
<dbReference type="AlphaFoldDB" id="A0A0V0RDE8"/>
<dbReference type="Proteomes" id="UP000054630">
    <property type="component" value="Unassembled WGS sequence"/>
</dbReference>
<evidence type="ECO:0000256" key="1">
    <source>
        <dbReference type="SAM" id="SignalP"/>
    </source>
</evidence>
<feature type="chain" id="PRO_5006867744" description="Secreted protein" evidence="1">
    <location>
        <begin position="23"/>
        <end position="74"/>
    </location>
</feature>
<protein>
    <recommendedName>
        <fullName evidence="4">Secreted protein</fullName>
    </recommendedName>
</protein>
<evidence type="ECO:0000313" key="2">
    <source>
        <dbReference type="EMBL" id="KRX12534.1"/>
    </source>
</evidence>
<gene>
    <name evidence="2" type="ORF">T07_7282</name>
</gene>
<evidence type="ECO:0000313" key="3">
    <source>
        <dbReference type="Proteomes" id="UP000054630"/>
    </source>
</evidence>
<proteinExistence type="predicted"/>
<keyword evidence="1" id="KW-0732">Signal</keyword>
<comment type="caution">
    <text evidence="2">The sequence shown here is derived from an EMBL/GenBank/DDBJ whole genome shotgun (WGS) entry which is preliminary data.</text>
</comment>
<evidence type="ECO:0008006" key="4">
    <source>
        <dbReference type="Google" id="ProtNLM"/>
    </source>
</evidence>